<keyword evidence="3 6" id="KW-0378">Hydrolase</keyword>
<evidence type="ECO:0000256" key="6">
    <source>
        <dbReference type="HAMAP-Rule" id="MF_00045"/>
    </source>
</evidence>
<dbReference type="EMBL" id="QNRT01000004">
    <property type="protein sequence ID" value="RBP49306.1"/>
    <property type="molecule type" value="Genomic_DNA"/>
</dbReference>
<comment type="function">
    <text evidence="6">3'-to-5' exoribonuclease specific for small oligoribonucleotides.</text>
</comment>
<accession>A0A395JHC3</accession>
<comment type="caution">
    <text evidence="8">The sequence shown here is derived from an EMBL/GenBank/DDBJ whole genome shotgun (WGS) entry which is preliminary data.</text>
</comment>
<organism evidence="8 9">
    <name type="scientific">Arenicella xantha</name>
    <dbReference type="NCBI Taxonomy" id="644221"/>
    <lineage>
        <taxon>Bacteria</taxon>
        <taxon>Pseudomonadati</taxon>
        <taxon>Pseudomonadota</taxon>
        <taxon>Gammaproteobacteria</taxon>
        <taxon>Arenicellales</taxon>
        <taxon>Arenicellaceae</taxon>
        <taxon>Arenicella</taxon>
    </lineage>
</organism>
<dbReference type="Pfam" id="PF00929">
    <property type="entry name" value="RNase_T"/>
    <property type="match status" value="1"/>
</dbReference>
<dbReference type="GO" id="GO:0000175">
    <property type="term" value="F:3'-5'-RNA exonuclease activity"/>
    <property type="evidence" value="ECO:0007669"/>
    <property type="project" value="InterPro"/>
</dbReference>
<gene>
    <name evidence="6" type="primary">orn</name>
    <name evidence="8" type="ORF">DFR28_104235</name>
</gene>
<dbReference type="HAMAP" id="MF_00045">
    <property type="entry name" value="Oligoribonuclease"/>
    <property type="match status" value="1"/>
</dbReference>
<dbReference type="PANTHER" id="PTHR11046:SF0">
    <property type="entry name" value="OLIGORIBONUCLEASE, MITOCHONDRIAL"/>
    <property type="match status" value="1"/>
</dbReference>
<dbReference type="SUPFAM" id="SSF53098">
    <property type="entry name" value="Ribonuclease H-like"/>
    <property type="match status" value="1"/>
</dbReference>
<reference evidence="8 9" key="1">
    <citation type="submission" date="2018-06" db="EMBL/GenBank/DDBJ databases">
        <title>Genomic Encyclopedia of Type Strains, Phase IV (KMG-IV): sequencing the most valuable type-strain genomes for metagenomic binning, comparative biology and taxonomic classification.</title>
        <authorList>
            <person name="Goeker M."/>
        </authorList>
    </citation>
    <scope>NUCLEOTIDE SEQUENCE [LARGE SCALE GENOMIC DNA]</scope>
    <source>
        <strain evidence="8 9">DSM 24032</strain>
    </source>
</reference>
<evidence type="ECO:0000256" key="5">
    <source>
        <dbReference type="ARBA" id="ARBA00070964"/>
    </source>
</evidence>
<dbReference type="GO" id="GO:0006259">
    <property type="term" value="P:DNA metabolic process"/>
    <property type="evidence" value="ECO:0007669"/>
    <property type="project" value="UniProtKB-ARBA"/>
</dbReference>
<keyword evidence="2 6" id="KW-0540">Nuclease</keyword>
<dbReference type="GO" id="GO:0005737">
    <property type="term" value="C:cytoplasm"/>
    <property type="evidence" value="ECO:0007669"/>
    <property type="project" value="UniProtKB-SubCell"/>
</dbReference>
<keyword evidence="6" id="KW-0963">Cytoplasm</keyword>
<protein>
    <recommendedName>
        <fullName evidence="5 6">Oligoribonuclease</fullName>
        <ecNumber evidence="6">3.1.-.-</ecNumber>
    </recommendedName>
</protein>
<feature type="active site" evidence="6">
    <location>
        <position position="129"/>
    </location>
</feature>
<evidence type="ECO:0000313" key="8">
    <source>
        <dbReference type="EMBL" id="RBP49306.1"/>
    </source>
</evidence>
<dbReference type="NCBIfam" id="NF003765">
    <property type="entry name" value="PRK05359.1"/>
    <property type="match status" value="1"/>
</dbReference>
<comment type="similarity">
    <text evidence="1 6">Belongs to the oligoribonuclease family.</text>
</comment>
<evidence type="ECO:0000256" key="2">
    <source>
        <dbReference type="ARBA" id="ARBA00022722"/>
    </source>
</evidence>
<evidence type="ECO:0000259" key="7">
    <source>
        <dbReference type="SMART" id="SM00479"/>
    </source>
</evidence>
<evidence type="ECO:0000256" key="3">
    <source>
        <dbReference type="ARBA" id="ARBA00022801"/>
    </source>
</evidence>
<evidence type="ECO:0000256" key="1">
    <source>
        <dbReference type="ARBA" id="ARBA00009921"/>
    </source>
</evidence>
<dbReference type="Gene3D" id="3.30.420.10">
    <property type="entry name" value="Ribonuclease H-like superfamily/Ribonuclease H"/>
    <property type="match status" value="1"/>
</dbReference>
<dbReference type="SMART" id="SM00479">
    <property type="entry name" value="EXOIII"/>
    <property type="match status" value="1"/>
</dbReference>
<dbReference type="FunCoup" id="A0A395JHC3">
    <property type="interactions" value="415"/>
</dbReference>
<dbReference type="CDD" id="cd06135">
    <property type="entry name" value="Orn"/>
    <property type="match status" value="1"/>
</dbReference>
<dbReference type="FunFam" id="3.30.420.10:FF:000003">
    <property type="entry name" value="Oligoribonuclease"/>
    <property type="match status" value="1"/>
</dbReference>
<keyword evidence="4 6" id="KW-0269">Exonuclease</keyword>
<dbReference type="InterPro" id="IPR012337">
    <property type="entry name" value="RNaseH-like_sf"/>
</dbReference>
<dbReference type="InterPro" id="IPR022894">
    <property type="entry name" value="Oligoribonuclease"/>
</dbReference>
<sequence>MPQHHNAWVWMDLEMTGLDPEKDRIIEMATIITDGDLRTIAEGPVIVIHQPQELLDGMDEWNTRTHNKTGLVNKVKASRVTERQAEIETLDFIQRHTLKNRAPLCGNSICQDRRFLYKYMPELSEWLHYRNIDVSSFKEVARQWAPSILGGFDKRASHQALDDIKESIEELRYYRDNLVLLDSNDDY</sequence>
<feature type="domain" description="Exonuclease" evidence="7">
    <location>
        <begin position="7"/>
        <end position="180"/>
    </location>
</feature>
<keyword evidence="9" id="KW-1185">Reference proteome</keyword>
<proteinExistence type="inferred from homology"/>
<dbReference type="PANTHER" id="PTHR11046">
    <property type="entry name" value="OLIGORIBONUCLEASE, MITOCHONDRIAL"/>
    <property type="match status" value="1"/>
</dbReference>
<evidence type="ECO:0000313" key="9">
    <source>
        <dbReference type="Proteomes" id="UP000253083"/>
    </source>
</evidence>
<dbReference type="AlphaFoldDB" id="A0A395JHC3"/>
<dbReference type="EC" id="3.1.-.-" evidence="6"/>
<dbReference type="Proteomes" id="UP000253083">
    <property type="component" value="Unassembled WGS sequence"/>
</dbReference>
<comment type="subcellular location">
    <subcellularLocation>
        <location evidence="6">Cytoplasm</location>
    </subcellularLocation>
</comment>
<dbReference type="InterPro" id="IPR036397">
    <property type="entry name" value="RNaseH_sf"/>
</dbReference>
<dbReference type="InterPro" id="IPR013520">
    <property type="entry name" value="Ribonucl_H"/>
</dbReference>
<dbReference type="InParanoid" id="A0A395JHC3"/>
<dbReference type="GO" id="GO:0003676">
    <property type="term" value="F:nucleic acid binding"/>
    <property type="evidence" value="ECO:0007669"/>
    <property type="project" value="InterPro"/>
</dbReference>
<evidence type="ECO:0000256" key="4">
    <source>
        <dbReference type="ARBA" id="ARBA00022839"/>
    </source>
</evidence>
<name>A0A395JHC3_9GAMM</name>
<dbReference type="RefSeq" id="WP_281268395.1">
    <property type="nucleotide sequence ID" value="NZ_QNRT01000004.1"/>
</dbReference>